<keyword evidence="3" id="KW-1185">Reference proteome</keyword>
<feature type="compositionally biased region" description="Polar residues" evidence="1">
    <location>
        <begin position="52"/>
        <end position="69"/>
    </location>
</feature>
<feature type="compositionally biased region" description="Basic and acidic residues" evidence="1">
    <location>
        <begin position="91"/>
        <end position="106"/>
    </location>
</feature>
<feature type="compositionally biased region" description="Basic and acidic residues" evidence="1">
    <location>
        <begin position="194"/>
        <end position="206"/>
    </location>
</feature>
<feature type="region of interest" description="Disordered" evidence="1">
    <location>
        <begin position="160"/>
        <end position="206"/>
    </location>
</feature>
<feature type="non-terminal residue" evidence="2">
    <location>
        <position position="1"/>
    </location>
</feature>
<dbReference type="Proteomes" id="UP000269945">
    <property type="component" value="Unassembled WGS sequence"/>
</dbReference>
<feature type="region of interest" description="Disordered" evidence="1">
    <location>
        <begin position="1"/>
        <end position="137"/>
    </location>
</feature>
<evidence type="ECO:0000313" key="2">
    <source>
        <dbReference type="EMBL" id="VCX38442.1"/>
    </source>
</evidence>
<protein>
    <submittedName>
        <fullName evidence="2">Uncharacterized protein</fullName>
    </submittedName>
</protein>
<feature type="compositionally biased region" description="Basic residues" evidence="1">
    <location>
        <begin position="23"/>
        <end position="35"/>
    </location>
</feature>
<name>A0A9X9M770_GULGU</name>
<dbReference type="AlphaFoldDB" id="A0A9X9M770"/>
<proteinExistence type="predicted"/>
<evidence type="ECO:0000256" key="1">
    <source>
        <dbReference type="SAM" id="MobiDB-lite"/>
    </source>
</evidence>
<reference evidence="2 3" key="1">
    <citation type="submission" date="2018-10" db="EMBL/GenBank/DDBJ databases">
        <authorList>
            <person name="Ekblom R."/>
            <person name="Jareborg N."/>
        </authorList>
    </citation>
    <scope>NUCLEOTIDE SEQUENCE [LARGE SCALE GENOMIC DNA]</scope>
    <source>
        <tissue evidence="2">Muscle</tissue>
    </source>
</reference>
<dbReference type="EMBL" id="CYRY02043806">
    <property type="protein sequence ID" value="VCX38442.1"/>
    <property type="molecule type" value="Genomic_DNA"/>
</dbReference>
<evidence type="ECO:0000313" key="3">
    <source>
        <dbReference type="Proteomes" id="UP000269945"/>
    </source>
</evidence>
<feature type="compositionally biased region" description="Basic residues" evidence="1">
    <location>
        <begin position="172"/>
        <end position="184"/>
    </location>
</feature>
<organism evidence="2 3">
    <name type="scientific">Gulo gulo</name>
    <name type="common">Wolverine</name>
    <name type="synonym">Gluton</name>
    <dbReference type="NCBI Taxonomy" id="48420"/>
    <lineage>
        <taxon>Eukaryota</taxon>
        <taxon>Metazoa</taxon>
        <taxon>Chordata</taxon>
        <taxon>Craniata</taxon>
        <taxon>Vertebrata</taxon>
        <taxon>Euteleostomi</taxon>
        <taxon>Mammalia</taxon>
        <taxon>Eutheria</taxon>
        <taxon>Laurasiatheria</taxon>
        <taxon>Carnivora</taxon>
        <taxon>Caniformia</taxon>
        <taxon>Musteloidea</taxon>
        <taxon>Mustelidae</taxon>
        <taxon>Guloninae</taxon>
        <taxon>Gulo</taxon>
    </lineage>
</organism>
<comment type="caution">
    <text evidence="2">The sequence shown here is derived from an EMBL/GenBank/DDBJ whole genome shotgun (WGS) entry which is preliminary data.</text>
</comment>
<sequence>ALSAPGEKCGPAPAGRGLASSHSRSRPPQRARSHSGRAPVPSPRSVAPRSPKNQTPAATTDIGNASSTARPAGPESCRNPQKLTVFLQRARHGEVTSRDPAFREVRPLGAGPHHPHGSAPCATAGETPLSSAAPPPTVALRAGAHGLCGRLLGRGLLERLSPKACGGGANVRGRKHTPPPHHLPHPGSAANKLSPRELESDARVVR</sequence>
<accession>A0A9X9M770</accession>
<gene>
    <name evidence="2" type="ORF">BN2614_LOCUS1</name>
</gene>
<feature type="compositionally biased region" description="Low complexity" evidence="1">
    <location>
        <begin position="37"/>
        <end position="51"/>
    </location>
</feature>